<feature type="domain" description="GH15-like" evidence="1">
    <location>
        <begin position="19"/>
        <end position="221"/>
    </location>
</feature>
<proteinExistence type="predicted"/>
<dbReference type="PANTHER" id="PTHR31616:SF0">
    <property type="entry name" value="GLUCAN 1,4-ALPHA-GLUCOSIDASE"/>
    <property type="match status" value="1"/>
</dbReference>
<dbReference type="InterPro" id="IPR012341">
    <property type="entry name" value="6hp_glycosidase-like_sf"/>
</dbReference>
<reference evidence="2 3" key="1">
    <citation type="journal article" date="2024" name="Int. J. Syst. Evol. Microbiol.">
        <title>Clostridium omnivorum sp. nov., isolated from anoxic soil under the treatment of reductive soil disinfestation.</title>
        <authorList>
            <person name="Ueki A."/>
            <person name="Tonouchi A."/>
            <person name="Kaku N."/>
            <person name="Honma S."/>
            <person name="Ueki K."/>
        </authorList>
    </citation>
    <scope>NUCLEOTIDE SEQUENCE [LARGE SCALE GENOMIC DNA]</scope>
    <source>
        <strain evidence="2 3">E14</strain>
    </source>
</reference>
<evidence type="ECO:0000313" key="2">
    <source>
        <dbReference type="EMBL" id="GLC30817.1"/>
    </source>
</evidence>
<dbReference type="InterPro" id="IPR011613">
    <property type="entry name" value="GH15-like"/>
</dbReference>
<dbReference type="Pfam" id="PF00723">
    <property type="entry name" value="Glyco_hydro_15"/>
    <property type="match status" value="1"/>
</dbReference>
<comment type="caution">
    <text evidence="2">The sequence shown here is derived from an EMBL/GenBank/DDBJ whole genome shotgun (WGS) entry which is preliminary data.</text>
</comment>
<dbReference type="EMBL" id="BRXR01000001">
    <property type="protein sequence ID" value="GLC30817.1"/>
    <property type="molecule type" value="Genomic_DNA"/>
</dbReference>
<sequence>MLNDDYLPTWFMLDGNNCDEEWPNFQLDGYGEWLWALSQHLKLAENDNDIAKYKKSIDVATEYLCCFWNYPCFNCWQEDGEKIHTSTLAAIYGGLNSINEYLNDSYIESTLKDIKQYVLDNCIEDNRLKKCTDLNSTDANLLWAATPFKLFKVNDLIIKNTVNIIEKELVHEGGVHRYPEDTYYGGGEWTILSAWLGLYYCEINEVEKAGKMLRWIESKANINGELAEQVLDNVNDDYYINKWESLWGEVASPLLWSHAMYLILLNSINKLSLLSVNNTIK</sequence>
<dbReference type="PANTHER" id="PTHR31616">
    <property type="entry name" value="TREHALASE"/>
    <property type="match status" value="1"/>
</dbReference>
<keyword evidence="3" id="KW-1185">Reference proteome</keyword>
<dbReference type="SUPFAM" id="SSF48208">
    <property type="entry name" value="Six-hairpin glycosidases"/>
    <property type="match status" value="1"/>
</dbReference>
<dbReference type="Gene3D" id="1.50.10.10">
    <property type="match status" value="1"/>
</dbReference>
<organism evidence="2 3">
    <name type="scientific">Clostridium omnivorum</name>
    <dbReference type="NCBI Taxonomy" id="1604902"/>
    <lineage>
        <taxon>Bacteria</taxon>
        <taxon>Bacillati</taxon>
        <taxon>Bacillota</taxon>
        <taxon>Clostridia</taxon>
        <taxon>Eubacteriales</taxon>
        <taxon>Clostridiaceae</taxon>
        <taxon>Clostridium</taxon>
    </lineage>
</organism>
<evidence type="ECO:0000259" key="1">
    <source>
        <dbReference type="Pfam" id="PF00723"/>
    </source>
</evidence>
<evidence type="ECO:0000313" key="3">
    <source>
        <dbReference type="Proteomes" id="UP001208567"/>
    </source>
</evidence>
<dbReference type="Proteomes" id="UP001208567">
    <property type="component" value="Unassembled WGS sequence"/>
</dbReference>
<dbReference type="InterPro" id="IPR008928">
    <property type="entry name" value="6-hairpin_glycosidase_sf"/>
</dbReference>
<gene>
    <name evidence="2" type="ORF">bsdE14_22270</name>
</gene>
<name>A0ABQ5N6J5_9CLOT</name>
<accession>A0ABQ5N6J5</accession>
<protein>
    <recommendedName>
        <fullName evidence="1">GH15-like domain-containing protein</fullName>
    </recommendedName>
</protein>